<evidence type="ECO:0000313" key="8">
    <source>
        <dbReference type="EMBL" id="KAL3287464.1"/>
    </source>
</evidence>
<keyword evidence="9" id="KW-1185">Reference proteome</keyword>
<dbReference type="PROSITE" id="PS00122">
    <property type="entry name" value="CARBOXYLESTERASE_B_1"/>
    <property type="match status" value="1"/>
</dbReference>
<feature type="signal peptide" evidence="6">
    <location>
        <begin position="1"/>
        <end position="28"/>
    </location>
</feature>
<protein>
    <recommendedName>
        <fullName evidence="6">Carboxylic ester hydrolase</fullName>
        <ecNumber evidence="6">3.1.1.-</ecNumber>
    </recommendedName>
</protein>
<evidence type="ECO:0000256" key="4">
    <source>
        <dbReference type="ARBA" id="ARBA00023157"/>
    </source>
</evidence>
<dbReference type="Pfam" id="PF00135">
    <property type="entry name" value="COesterase"/>
    <property type="match status" value="2"/>
</dbReference>
<comment type="caution">
    <text evidence="8">The sequence shown here is derived from an EMBL/GenBank/DDBJ whole genome shotgun (WGS) entry which is preliminary data.</text>
</comment>
<dbReference type="InterPro" id="IPR002018">
    <property type="entry name" value="CarbesteraseB"/>
</dbReference>
<dbReference type="SUPFAM" id="SSF53474">
    <property type="entry name" value="alpha/beta-Hydrolases"/>
    <property type="match status" value="2"/>
</dbReference>
<evidence type="ECO:0000313" key="9">
    <source>
        <dbReference type="Proteomes" id="UP001516400"/>
    </source>
</evidence>
<dbReference type="EC" id="3.1.1.-" evidence="6"/>
<evidence type="ECO:0000259" key="7">
    <source>
        <dbReference type="Pfam" id="PF00135"/>
    </source>
</evidence>
<accession>A0ABD2P8Y1</accession>
<dbReference type="InterPro" id="IPR029058">
    <property type="entry name" value="AB_hydrolase_fold"/>
</dbReference>
<keyword evidence="4" id="KW-1015">Disulfide bond</keyword>
<keyword evidence="2" id="KW-0719">Serine esterase</keyword>
<dbReference type="GO" id="GO:0052689">
    <property type="term" value="F:carboxylic ester hydrolase activity"/>
    <property type="evidence" value="ECO:0007669"/>
    <property type="project" value="UniProtKB-KW"/>
</dbReference>
<reference evidence="8 9" key="1">
    <citation type="journal article" date="2021" name="BMC Biol.">
        <title>Horizontally acquired antibacterial genes associated with adaptive radiation of ladybird beetles.</title>
        <authorList>
            <person name="Li H.S."/>
            <person name="Tang X.F."/>
            <person name="Huang Y.H."/>
            <person name="Xu Z.Y."/>
            <person name="Chen M.L."/>
            <person name="Du X.Y."/>
            <person name="Qiu B.Y."/>
            <person name="Chen P.T."/>
            <person name="Zhang W."/>
            <person name="Slipinski A."/>
            <person name="Escalona H.E."/>
            <person name="Waterhouse R.M."/>
            <person name="Zwick A."/>
            <person name="Pang H."/>
        </authorList>
    </citation>
    <scope>NUCLEOTIDE SEQUENCE [LARGE SCALE GENOMIC DNA]</scope>
    <source>
        <strain evidence="8">SYSU2018</strain>
    </source>
</reference>
<evidence type="ECO:0000256" key="3">
    <source>
        <dbReference type="ARBA" id="ARBA00022801"/>
    </source>
</evidence>
<dbReference type="Proteomes" id="UP001516400">
    <property type="component" value="Unassembled WGS sequence"/>
</dbReference>
<feature type="domain" description="Carboxylesterase type B" evidence="7">
    <location>
        <begin position="530"/>
        <end position="572"/>
    </location>
</feature>
<keyword evidence="5" id="KW-0325">Glycoprotein</keyword>
<evidence type="ECO:0000256" key="2">
    <source>
        <dbReference type="ARBA" id="ARBA00022487"/>
    </source>
</evidence>
<dbReference type="InterPro" id="IPR050309">
    <property type="entry name" value="Type-B_Carboxylest/Lipase"/>
</dbReference>
<keyword evidence="6" id="KW-0732">Signal</keyword>
<keyword evidence="3 6" id="KW-0378">Hydrolase</keyword>
<evidence type="ECO:0000256" key="5">
    <source>
        <dbReference type="ARBA" id="ARBA00023180"/>
    </source>
</evidence>
<feature type="chain" id="PRO_5044533452" description="Carboxylic ester hydrolase" evidence="6">
    <location>
        <begin position="29"/>
        <end position="631"/>
    </location>
</feature>
<dbReference type="Gene3D" id="3.40.50.1820">
    <property type="entry name" value="alpha/beta hydrolase"/>
    <property type="match status" value="2"/>
</dbReference>
<proteinExistence type="inferred from homology"/>
<dbReference type="PANTHER" id="PTHR11559">
    <property type="entry name" value="CARBOXYLESTERASE"/>
    <property type="match status" value="1"/>
</dbReference>
<evidence type="ECO:0000256" key="6">
    <source>
        <dbReference type="RuleBase" id="RU361235"/>
    </source>
</evidence>
<comment type="similarity">
    <text evidence="1 6">Belongs to the type-B carboxylesterase/lipase family.</text>
</comment>
<dbReference type="AlphaFoldDB" id="A0ABD2P8Y1"/>
<organism evidence="8 9">
    <name type="scientific">Cryptolaemus montrouzieri</name>
    <dbReference type="NCBI Taxonomy" id="559131"/>
    <lineage>
        <taxon>Eukaryota</taxon>
        <taxon>Metazoa</taxon>
        <taxon>Ecdysozoa</taxon>
        <taxon>Arthropoda</taxon>
        <taxon>Hexapoda</taxon>
        <taxon>Insecta</taxon>
        <taxon>Pterygota</taxon>
        <taxon>Neoptera</taxon>
        <taxon>Endopterygota</taxon>
        <taxon>Coleoptera</taxon>
        <taxon>Polyphaga</taxon>
        <taxon>Cucujiformia</taxon>
        <taxon>Coccinelloidea</taxon>
        <taxon>Coccinellidae</taxon>
        <taxon>Scymninae</taxon>
        <taxon>Scymnini</taxon>
        <taxon>Cryptolaemus</taxon>
    </lineage>
</organism>
<dbReference type="InterPro" id="IPR019826">
    <property type="entry name" value="Carboxylesterase_B_AS"/>
</dbReference>
<feature type="domain" description="Carboxylesterase type B" evidence="7">
    <location>
        <begin position="30"/>
        <end position="515"/>
    </location>
</feature>
<sequence>MFDMTGYKTNTYLILYIFIVIGQQTCNGSPTAKVIQGSIEGYLAVSYKGKKFSAFEGIPYAKPPIGELRFKDPLPAEKWNGLLIANKSSMCSQFQNGFFLGSEDCLHLNVYVPKKAVNPNDNMDVVIHIHGGAFKKGSALTEALPDYVMDKDFIVVTMNYRLGAVGFLSTDNEVIPGNMGLKDQNLAIKWIKNNIKSFGGNPNSITLTGFSAGGVCVHYHLISPMSTGLFNRAYSISGTALNPRSLEKEPLDDAKKLSEQLKCPLDTTQIMVECLRQKPIEKLINTTISFGPTIEKGNTNRFLPDHPYKMIKQGNIIDVPWISTNVAEEAYFLINDIYKERRALEVLDNWIVEGSNLLKLNSTVEQADLVNTLEKIRIKYFGNGNLTEDEAICRLNRVMTDRHFFVGSDLVLRSQTAVTKSPIYYYISKFVPEDYLQCGGKPTAASHCVDDKLLFKFTTNPLKLMRKEEKMILLLTQALEHFAKTGIPKIGGTKWLPIDPSKNTLNVLSIQSPDDIKMIEKCQQISEGIPTVKVIQGNIEGYLSESYKGKIFAAFEGIPFAKPPVGVLRFKQNLSLSKNSTLGIDGIDGRALRAGTAEISETLALLINKPFELGVSHDRPKESKCSYGSMN</sequence>
<gene>
    <name evidence="8" type="ORF">HHI36_001935</name>
</gene>
<evidence type="ECO:0000256" key="1">
    <source>
        <dbReference type="ARBA" id="ARBA00005964"/>
    </source>
</evidence>
<dbReference type="EMBL" id="JABFTP020000185">
    <property type="protein sequence ID" value="KAL3287464.1"/>
    <property type="molecule type" value="Genomic_DNA"/>
</dbReference>
<name>A0ABD2P8Y1_9CUCU</name>